<keyword evidence="1" id="KW-0472">Membrane</keyword>
<protein>
    <submittedName>
        <fullName evidence="2">Uncharacterized protein</fullName>
    </submittedName>
</protein>
<comment type="caution">
    <text evidence="2">The sequence shown here is derived from an EMBL/GenBank/DDBJ whole genome shotgun (WGS) entry which is preliminary data.</text>
</comment>
<keyword evidence="3" id="KW-1185">Reference proteome</keyword>
<gene>
    <name evidence="2" type="ORF">AOB60_04775</name>
</gene>
<proteinExistence type="predicted"/>
<dbReference type="EMBL" id="LJSN01000002">
    <property type="protein sequence ID" value="PNE40293.1"/>
    <property type="molecule type" value="Genomic_DNA"/>
</dbReference>
<reference evidence="3" key="1">
    <citation type="submission" date="2015-09" db="EMBL/GenBank/DDBJ databases">
        <authorList>
            <person name="Graham D.E."/>
            <person name="Mahan K.M."/>
            <person name="Klingeman D.M."/>
            <person name="Fida T."/>
            <person name="Giannone R.J."/>
            <person name="Hettich R.L."/>
            <person name="Parry R.J."/>
            <person name="Spain J.C."/>
        </authorList>
    </citation>
    <scope>NUCLEOTIDE SEQUENCE [LARGE SCALE GENOMIC DNA]</scope>
    <source>
        <strain evidence="3">JCM 4701</strain>
    </source>
</reference>
<dbReference type="AlphaFoldDB" id="A0A2N8PGZ5"/>
<name>A0A2N8PGZ5_STRNR</name>
<keyword evidence="1" id="KW-1133">Transmembrane helix</keyword>
<evidence type="ECO:0000313" key="2">
    <source>
        <dbReference type="EMBL" id="PNE40293.1"/>
    </source>
</evidence>
<evidence type="ECO:0000313" key="3">
    <source>
        <dbReference type="Proteomes" id="UP000236047"/>
    </source>
</evidence>
<dbReference type="Proteomes" id="UP000236047">
    <property type="component" value="Unassembled WGS sequence"/>
</dbReference>
<evidence type="ECO:0000256" key="1">
    <source>
        <dbReference type="SAM" id="Phobius"/>
    </source>
</evidence>
<sequence>MALACPRCKESSQVLHLPEFVRSLPAESELREKYGEPAEYGMQWLFPVAAGALGVVALVTGGLAAGLLLLAGGVGVGFWLSHRAQASADARAAWLRSLYCRRCPALFLPEEALTA</sequence>
<keyword evidence="1" id="KW-0812">Transmembrane</keyword>
<organism evidence="2 3">
    <name type="scientific">Streptomyces noursei</name>
    <name type="common">Streptomyces albulus</name>
    <dbReference type="NCBI Taxonomy" id="1971"/>
    <lineage>
        <taxon>Bacteria</taxon>
        <taxon>Bacillati</taxon>
        <taxon>Actinomycetota</taxon>
        <taxon>Actinomycetes</taxon>
        <taxon>Kitasatosporales</taxon>
        <taxon>Streptomycetaceae</taxon>
        <taxon>Streptomyces</taxon>
    </lineage>
</organism>
<dbReference type="RefSeq" id="WP_073443985.1">
    <property type="nucleotide sequence ID" value="NZ_LJSN01000002.1"/>
</dbReference>
<accession>A0A2N8PGZ5</accession>
<feature type="transmembrane region" description="Helical" evidence="1">
    <location>
        <begin position="48"/>
        <end position="81"/>
    </location>
</feature>